<dbReference type="OrthoDB" id="7361236at2"/>
<keyword evidence="1" id="KW-0812">Transmembrane</keyword>
<gene>
    <name evidence="2" type="ORF">A6A04_19615</name>
</gene>
<evidence type="ECO:0000313" key="3">
    <source>
        <dbReference type="Proteomes" id="UP000078428"/>
    </source>
</evidence>
<keyword evidence="1" id="KW-1133">Transmembrane helix</keyword>
<comment type="caution">
    <text evidence="2">The sequence shown here is derived from an EMBL/GenBank/DDBJ whole genome shotgun (WGS) entry which is preliminary data.</text>
</comment>
<feature type="transmembrane region" description="Helical" evidence="1">
    <location>
        <begin position="29"/>
        <end position="51"/>
    </location>
</feature>
<dbReference type="STRING" id="1285242.A6A04_19615"/>
<sequence>MRSWLRPGKNKTYIQTTRTIVMPFHLAPYLAKSVPGVGVLGALVGGAAALAKNVRLLKEKRITNTEAAIDTGKETVGAGLATALSAVAATAVGGGLVVSLGTALVAGVAAKYAWDRGVDLVEKELNRGKAANGASDEDILRDELA</sequence>
<organism evidence="2 3">
    <name type="scientific">Paramagnetospirillum marisnigri</name>
    <dbReference type="NCBI Taxonomy" id="1285242"/>
    <lineage>
        <taxon>Bacteria</taxon>
        <taxon>Pseudomonadati</taxon>
        <taxon>Pseudomonadota</taxon>
        <taxon>Alphaproteobacteria</taxon>
        <taxon>Rhodospirillales</taxon>
        <taxon>Magnetospirillaceae</taxon>
        <taxon>Paramagnetospirillum</taxon>
    </lineage>
</organism>
<evidence type="ECO:0000313" key="2">
    <source>
        <dbReference type="EMBL" id="OAN49369.1"/>
    </source>
</evidence>
<dbReference type="AlphaFoldDB" id="A0A178ML84"/>
<proteinExistence type="predicted"/>
<name>A0A178ML84_9PROT</name>
<evidence type="ECO:0000256" key="1">
    <source>
        <dbReference type="SAM" id="Phobius"/>
    </source>
</evidence>
<keyword evidence="1" id="KW-0472">Membrane</keyword>
<protein>
    <submittedName>
        <fullName evidence="2">Magnetic particle protein</fullName>
    </submittedName>
</protein>
<keyword evidence="3" id="KW-1185">Reference proteome</keyword>
<dbReference type="EMBL" id="LWQT01000065">
    <property type="protein sequence ID" value="OAN49369.1"/>
    <property type="molecule type" value="Genomic_DNA"/>
</dbReference>
<dbReference type="InterPro" id="IPR058956">
    <property type="entry name" value="MamC"/>
</dbReference>
<dbReference type="Proteomes" id="UP000078428">
    <property type="component" value="Unassembled WGS sequence"/>
</dbReference>
<dbReference type="Pfam" id="PF26373">
    <property type="entry name" value="MamC"/>
    <property type="match status" value="1"/>
</dbReference>
<dbReference type="NCBIfam" id="NF038051">
    <property type="entry name" value="MamC"/>
    <property type="match status" value="1"/>
</dbReference>
<reference evidence="2 3" key="1">
    <citation type="submission" date="2016-04" db="EMBL/GenBank/DDBJ databases">
        <title>Draft genome sequence of freshwater magnetotactic bacteria Magnetospirillum marisnigri SP-1 and Magnetospirillum moscoviense BB-1.</title>
        <authorList>
            <person name="Koziaeva V."/>
            <person name="Dziuba M.V."/>
            <person name="Ivanov T.M."/>
            <person name="Kuznetsov B."/>
            <person name="Grouzdev D.S."/>
        </authorList>
    </citation>
    <scope>NUCLEOTIDE SEQUENCE [LARGE SCALE GENOMIC DNA]</scope>
    <source>
        <strain evidence="2 3">SP-1</strain>
    </source>
</reference>
<accession>A0A178ML84</accession>